<accession>A0A1M6RY83</accession>
<gene>
    <name evidence="1" type="ORF">SAMN05443637_105225</name>
</gene>
<reference evidence="1 2" key="1">
    <citation type="submission" date="2016-11" db="EMBL/GenBank/DDBJ databases">
        <authorList>
            <person name="Jaros S."/>
            <person name="Januszkiewicz K."/>
            <person name="Wedrychowicz H."/>
        </authorList>
    </citation>
    <scope>NUCLEOTIDE SEQUENCE [LARGE SCALE GENOMIC DNA]</scope>
    <source>
        <strain evidence="1 2">DSM 43832</strain>
    </source>
</reference>
<dbReference type="STRING" id="1848.SAMN05443637_105225"/>
<dbReference type="PANTHER" id="PTHR37489:SF1">
    <property type="entry name" value="DUF3500 DOMAIN-CONTAINING PROTEIN"/>
    <property type="match status" value="1"/>
</dbReference>
<organism evidence="1 2">
    <name type="scientific">Pseudonocardia thermophila</name>
    <dbReference type="NCBI Taxonomy" id="1848"/>
    <lineage>
        <taxon>Bacteria</taxon>
        <taxon>Bacillati</taxon>
        <taxon>Actinomycetota</taxon>
        <taxon>Actinomycetes</taxon>
        <taxon>Pseudonocardiales</taxon>
        <taxon>Pseudonocardiaceae</taxon>
        <taxon>Pseudonocardia</taxon>
    </lineage>
</organism>
<dbReference type="Proteomes" id="UP000184363">
    <property type="component" value="Unassembled WGS sequence"/>
</dbReference>
<protein>
    <recommendedName>
        <fullName evidence="3">DUF3500 domain-containing protein</fullName>
    </recommendedName>
</protein>
<dbReference type="OrthoDB" id="581140at2"/>
<evidence type="ECO:0000313" key="2">
    <source>
        <dbReference type="Proteomes" id="UP000184363"/>
    </source>
</evidence>
<sequence>MTDSTVDRMVRAATALLDSLDDDQRAAAHFPWPSEEERQRWFYTPTDHGGLPLTRMRPVQQQRTMQLLATGLSRAGYVTAATIMGLENVLDELEGWDVDWGRERGRDPQLYWVAVFGEPSHAGPWSWRFGGHHVSVHHLVVDGRVQASTPCFFGADPAESPLLGGHLLRPLGAAEDLARDLVRSLDEERLARALLTPRAPVDIVSANRSRLSDGDHLLPLADTWRGRFTEQRLIDRVQTMHETAEARAGTCPEDRDAVRYTTVPKGLAARDMTAEQRDQLRALLDVYLRRVPDEIAEREAAKFAGDALLDVHLAWAGGTERGEPHYYRVQGPRLLVEYDNTQRDVNHIHSVWRDPEGDFGFDVLARHLAAHHAG</sequence>
<name>A0A1M6RY83_PSETH</name>
<evidence type="ECO:0008006" key="3">
    <source>
        <dbReference type="Google" id="ProtNLM"/>
    </source>
</evidence>
<dbReference type="PANTHER" id="PTHR37489">
    <property type="entry name" value="DUF3500 DOMAIN-CONTAINING PROTEIN"/>
    <property type="match status" value="1"/>
</dbReference>
<evidence type="ECO:0000313" key="1">
    <source>
        <dbReference type="EMBL" id="SHK37492.1"/>
    </source>
</evidence>
<proteinExistence type="predicted"/>
<dbReference type="InterPro" id="IPR021889">
    <property type="entry name" value="DUF3500"/>
</dbReference>
<dbReference type="Pfam" id="PF12006">
    <property type="entry name" value="DUF3500"/>
    <property type="match status" value="1"/>
</dbReference>
<dbReference type="AlphaFoldDB" id="A0A1M6RY83"/>
<keyword evidence="2" id="KW-1185">Reference proteome</keyword>
<dbReference type="RefSeq" id="WP_073456538.1">
    <property type="nucleotide sequence ID" value="NZ_FRAP01000005.1"/>
</dbReference>
<dbReference type="EMBL" id="FRAP01000005">
    <property type="protein sequence ID" value="SHK37492.1"/>
    <property type="molecule type" value="Genomic_DNA"/>
</dbReference>